<comment type="caution">
    <text evidence="1">The sequence shown here is derived from an EMBL/GenBank/DDBJ whole genome shotgun (WGS) entry which is preliminary data.</text>
</comment>
<dbReference type="Proteomes" id="UP000609323">
    <property type="component" value="Unassembled WGS sequence"/>
</dbReference>
<proteinExistence type="predicted"/>
<evidence type="ECO:0000313" key="2">
    <source>
        <dbReference type="Proteomes" id="UP000609323"/>
    </source>
</evidence>
<accession>A0ABQ1GRU3</accession>
<protein>
    <recommendedName>
        <fullName evidence="3">HTH cro/C1-type domain-containing protein</fullName>
    </recommendedName>
</protein>
<sequence>MRSYSEILKKYIDDSGLSLSQIETLLREKGLSTNKAYISKLQNGKLPPAGDEINKALSEVLGGDEDELIWASYAEKSPVLKEIVDKLIESFKLWFLNNKEIVVELISPLVDVEESVLNSDLENYIDRFVSQLSFKDKVETIKLCATFISEQNLKEDAQLENGLLQIDPSRFLQEEDKVRYRDKFQSTEIHSIGGLTSDEYLFLSKQLQLYRSLGLKSI</sequence>
<dbReference type="EMBL" id="BMHF01000019">
    <property type="protein sequence ID" value="GGA49196.1"/>
    <property type="molecule type" value="Genomic_DNA"/>
</dbReference>
<reference evidence="2" key="1">
    <citation type="journal article" date="2019" name="Int. J. Syst. Evol. Microbiol.">
        <title>The Global Catalogue of Microorganisms (GCM) 10K type strain sequencing project: providing services to taxonomists for standard genome sequencing and annotation.</title>
        <authorList>
            <consortium name="The Broad Institute Genomics Platform"/>
            <consortium name="The Broad Institute Genome Sequencing Center for Infectious Disease"/>
            <person name="Wu L."/>
            <person name="Ma J."/>
        </authorList>
    </citation>
    <scope>NUCLEOTIDE SEQUENCE [LARGE SCALE GENOMIC DNA]</scope>
    <source>
        <strain evidence="2">CGMCC 1.15044</strain>
    </source>
</reference>
<name>A0ABQ1GRU3_9BACL</name>
<evidence type="ECO:0008006" key="3">
    <source>
        <dbReference type="Google" id="ProtNLM"/>
    </source>
</evidence>
<gene>
    <name evidence="1" type="ORF">GCM10010917_38080</name>
</gene>
<evidence type="ECO:0000313" key="1">
    <source>
        <dbReference type="EMBL" id="GGA49196.1"/>
    </source>
</evidence>
<dbReference type="CDD" id="cd00093">
    <property type="entry name" value="HTH_XRE"/>
    <property type="match status" value="1"/>
</dbReference>
<dbReference type="InterPro" id="IPR001387">
    <property type="entry name" value="Cro/C1-type_HTH"/>
</dbReference>
<dbReference type="RefSeq" id="WP_174704724.1">
    <property type="nucleotide sequence ID" value="NZ_BMHF01000019.1"/>
</dbReference>
<keyword evidence="2" id="KW-1185">Reference proteome</keyword>
<organism evidence="1 2">
    <name type="scientific">Paenibacillus physcomitrellae</name>
    <dbReference type="NCBI Taxonomy" id="1619311"/>
    <lineage>
        <taxon>Bacteria</taxon>
        <taxon>Bacillati</taxon>
        <taxon>Bacillota</taxon>
        <taxon>Bacilli</taxon>
        <taxon>Bacillales</taxon>
        <taxon>Paenibacillaceae</taxon>
        <taxon>Paenibacillus</taxon>
    </lineage>
</organism>